<name>A0A7G7W308_9BACT</name>
<sequence length="243" mass="25759">MLLTLRSFSLALLAAGALSLSGCGKSDDATPQTQAQTGAVTGSFSPANALVSVTATPAGGGTAYTASFNTAGTYTFASLPVGNYTFAYVAATGYQTPSAKTMAVGVTNPALPLLTLSTPRETLLITPRWRKSIEVTTIEDDSRTTIRTSNFDNLPGACFNDDFVQFKVDKTMVYDDGLVKCQATYPQTIASTWQFTANETELLLGANLTRYRVLQLTASVLQIVTTSTANDVTTTVDTKYVPL</sequence>
<dbReference type="GO" id="GO:0004180">
    <property type="term" value="F:carboxypeptidase activity"/>
    <property type="evidence" value="ECO:0007669"/>
    <property type="project" value="UniProtKB-KW"/>
</dbReference>
<gene>
    <name evidence="1" type="ORF">H4317_11170</name>
</gene>
<dbReference type="AlphaFoldDB" id="A0A7G7W308"/>
<dbReference type="Proteomes" id="UP000515489">
    <property type="component" value="Chromosome"/>
</dbReference>
<keyword evidence="1" id="KW-0378">Hydrolase</keyword>
<keyword evidence="1" id="KW-0121">Carboxypeptidase</keyword>
<dbReference type="Gene3D" id="2.60.40.1120">
    <property type="entry name" value="Carboxypeptidase-like, regulatory domain"/>
    <property type="match status" value="1"/>
</dbReference>
<evidence type="ECO:0000313" key="1">
    <source>
        <dbReference type="EMBL" id="QNH60751.1"/>
    </source>
</evidence>
<dbReference type="SUPFAM" id="SSF49478">
    <property type="entry name" value="Cna protein B-type domain"/>
    <property type="match status" value="1"/>
</dbReference>
<proteinExistence type="predicted"/>
<dbReference type="EMBL" id="CP060202">
    <property type="protein sequence ID" value="QNH60751.1"/>
    <property type="molecule type" value="Genomic_DNA"/>
</dbReference>
<keyword evidence="2" id="KW-1185">Reference proteome</keyword>
<keyword evidence="1" id="KW-0645">Protease</keyword>
<dbReference type="RefSeq" id="WP_185886682.1">
    <property type="nucleotide sequence ID" value="NZ_CP060202.1"/>
</dbReference>
<dbReference type="KEGG" id="hsk:H4317_11170"/>
<organism evidence="1 2">
    <name type="scientific">Hymenobacter sediminicola</name>
    <dbReference type="NCBI Taxonomy" id="2761579"/>
    <lineage>
        <taxon>Bacteria</taxon>
        <taxon>Pseudomonadati</taxon>
        <taxon>Bacteroidota</taxon>
        <taxon>Cytophagia</taxon>
        <taxon>Cytophagales</taxon>
        <taxon>Hymenobacteraceae</taxon>
        <taxon>Hymenobacter</taxon>
    </lineage>
</organism>
<protein>
    <submittedName>
        <fullName evidence="1">Carboxypeptidase regulatory-like domain-containing protein</fullName>
    </submittedName>
</protein>
<dbReference type="PROSITE" id="PS51257">
    <property type="entry name" value="PROKAR_LIPOPROTEIN"/>
    <property type="match status" value="1"/>
</dbReference>
<accession>A0A7G7W308</accession>
<reference evidence="1 2" key="1">
    <citation type="submission" date="2020-08" db="EMBL/GenBank/DDBJ databases">
        <title>Hymenobacter sp. S2-20-2 genome sequencing.</title>
        <authorList>
            <person name="Jin L."/>
        </authorList>
    </citation>
    <scope>NUCLEOTIDE SEQUENCE [LARGE SCALE GENOMIC DNA]</scope>
    <source>
        <strain evidence="1 2">S2-20-2</strain>
    </source>
</reference>
<evidence type="ECO:0000313" key="2">
    <source>
        <dbReference type="Proteomes" id="UP000515489"/>
    </source>
</evidence>